<evidence type="ECO:0000259" key="9">
    <source>
        <dbReference type="Pfam" id="PF00664"/>
    </source>
</evidence>
<dbReference type="GO" id="GO:0140359">
    <property type="term" value="F:ABC-type transporter activity"/>
    <property type="evidence" value="ECO:0007669"/>
    <property type="project" value="InterPro"/>
</dbReference>
<dbReference type="PANTHER" id="PTHR24223">
    <property type="entry name" value="ATP-BINDING CASSETTE SUB-FAMILY C"/>
    <property type="match status" value="1"/>
</dbReference>
<evidence type="ECO:0000256" key="6">
    <source>
        <dbReference type="ARBA" id="ARBA00023136"/>
    </source>
</evidence>
<dbReference type="InterPro" id="IPR036640">
    <property type="entry name" value="ABC1_TM_sf"/>
</dbReference>
<evidence type="ECO:0000313" key="11">
    <source>
        <dbReference type="Proteomes" id="UP000324800"/>
    </source>
</evidence>
<protein>
    <submittedName>
        <fullName evidence="10">Putative multi drug resistance-associated protein</fullName>
    </submittedName>
</protein>
<feature type="transmembrane region" description="Helical" evidence="8">
    <location>
        <begin position="67"/>
        <end position="90"/>
    </location>
</feature>
<dbReference type="InterPro" id="IPR027417">
    <property type="entry name" value="P-loop_NTPase"/>
</dbReference>
<dbReference type="Proteomes" id="UP000324800">
    <property type="component" value="Unassembled WGS sequence"/>
</dbReference>
<dbReference type="AlphaFoldDB" id="A0A5J4UXG6"/>
<dbReference type="Pfam" id="PF00664">
    <property type="entry name" value="ABC_membrane"/>
    <property type="match status" value="1"/>
</dbReference>
<keyword evidence="3" id="KW-0547">Nucleotide-binding</keyword>
<feature type="domain" description="ABC transmembrane type-1" evidence="9">
    <location>
        <begin position="82"/>
        <end position="277"/>
    </location>
</feature>
<name>A0A5J4UXG6_9EUKA</name>
<keyword evidence="1" id="KW-0813">Transport</keyword>
<dbReference type="Gene3D" id="3.40.50.300">
    <property type="entry name" value="P-loop containing nucleotide triphosphate hydrolases"/>
    <property type="match status" value="1"/>
</dbReference>
<dbReference type="OrthoDB" id="6500128at2759"/>
<feature type="transmembrane region" description="Helical" evidence="8">
    <location>
        <begin position="221"/>
        <end position="240"/>
    </location>
</feature>
<keyword evidence="4" id="KW-0067">ATP-binding</keyword>
<evidence type="ECO:0000313" key="10">
    <source>
        <dbReference type="EMBL" id="KAA6374973.1"/>
    </source>
</evidence>
<evidence type="ECO:0000256" key="1">
    <source>
        <dbReference type="ARBA" id="ARBA00022448"/>
    </source>
</evidence>
<feature type="region of interest" description="Disordered" evidence="7">
    <location>
        <begin position="1"/>
        <end position="44"/>
    </location>
</feature>
<evidence type="ECO:0000256" key="7">
    <source>
        <dbReference type="SAM" id="MobiDB-lite"/>
    </source>
</evidence>
<evidence type="ECO:0000256" key="4">
    <source>
        <dbReference type="ARBA" id="ARBA00022840"/>
    </source>
</evidence>
<dbReference type="InterPro" id="IPR011527">
    <property type="entry name" value="ABC1_TM_dom"/>
</dbReference>
<dbReference type="InterPro" id="IPR050173">
    <property type="entry name" value="ABC_transporter_C-like"/>
</dbReference>
<feature type="transmembrane region" description="Helical" evidence="8">
    <location>
        <begin position="192"/>
        <end position="214"/>
    </location>
</feature>
<evidence type="ECO:0000256" key="8">
    <source>
        <dbReference type="SAM" id="Phobius"/>
    </source>
</evidence>
<keyword evidence="2 8" id="KW-0812">Transmembrane</keyword>
<feature type="compositionally biased region" description="Gly residues" evidence="7">
    <location>
        <begin position="1"/>
        <end position="10"/>
    </location>
</feature>
<gene>
    <name evidence="10" type="ORF">EZS28_029500</name>
</gene>
<keyword evidence="5 8" id="KW-1133">Transmembrane helix</keyword>
<reference evidence="10 11" key="1">
    <citation type="submission" date="2019-03" db="EMBL/GenBank/DDBJ databases">
        <title>Single cell metagenomics reveals metabolic interactions within the superorganism composed of flagellate Streblomastix strix and complex community of Bacteroidetes bacteria on its surface.</title>
        <authorList>
            <person name="Treitli S.C."/>
            <person name="Kolisko M."/>
            <person name="Husnik F."/>
            <person name="Keeling P."/>
            <person name="Hampl V."/>
        </authorList>
    </citation>
    <scope>NUCLEOTIDE SEQUENCE [LARGE SCALE GENOMIC DNA]</scope>
    <source>
        <strain evidence="10">ST1C</strain>
    </source>
</reference>
<evidence type="ECO:0000256" key="3">
    <source>
        <dbReference type="ARBA" id="ARBA00022741"/>
    </source>
</evidence>
<accession>A0A5J4UXG6</accession>
<dbReference type="EMBL" id="SNRW01011572">
    <property type="protein sequence ID" value="KAA6374973.1"/>
    <property type="molecule type" value="Genomic_DNA"/>
</dbReference>
<evidence type="ECO:0000256" key="5">
    <source>
        <dbReference type="ARBA" id="ARBA00022989"/>
    </source>
</evidence>
<sequence>TSRGSGGNGPSGNVSQQKRKNEAPNGDIHTLSPPGGDALGNEKDVYQSHSEDEVKKIKLKLQKPPSFFLLVVLGIGTWKLVAAEIFYIIADGLLVTQPLLMKEILRVITLKLIQLDISFPYATEILLICFPYQQSLVESIIIRFVYHYGDQVKGGLSGMIFNKTLLLNISSNVDSGMMISLISTDLKNITDFMWVSMMMLQWPIVVFVPLGFLFADFNCSAFVSIGVAVVIMSFQMFFTYHMGKAVQSYLFHLELRTKVTNETLQAIRVVKYSCLESIQGASIKMMPTVATFATVATFCLNENVDQIDFPLRVMPNAGFLLFFFFLRLKSRKENCQLTLVIGSIGSGKTSIAASIIGDTERESGEVRIKGSIAYCPQDPWIYNCSVLGNIIFGQQFNEQKYLKILNQCCLKEDLITLTAGDQTSIGEKGVNLNDTYLRTVYVVLLRTKPDYQ</sequence>
<feature type="non-terminal residue" evidence="10">
    <location>
        <position position="1"/>
    </location>
</feature>
<dbReference type="SUPFAM" id="SSF52540">
    <property type="entry name" value="P-loop containing nucleoside triphosphate hydrolases"/>
    <property type="match status" value="1"/>
</dbReference>
<comment type="caution">
    <text evidence="10">The sequence shown here is derived from an EMBL/GenBank/DDBJ whole genome shotgun (WGS) entry which is preliminary data.</text>
</comment>
<dbReference type="GO" id="GO:0016020">
    <property type="term" value="C:membrane"/>
    <property type="evidence" value="ECO:0007669"/>
    <property type="project" value="InterPro"/>
</dbReference>
<organism evidence="10 11">
    <name type="scientific">Streblomastix strix</name>
    <dbReference type="NCBI Taxonomy" id="222440"/>
    <lineage>
        <taxon>Eukaryota</taxon>
        <taxon>Metamonada</taxon>
        <taxon>Preaxostyla</taxon>
        <taxon>Oxymonadida</taxon>
        <taxon>Streblomastigidae</taxon>
        <taxon>Streblomastix</taxon>
    </lineage>
</organism>
<keyword evidence="6 8" id="KW-0472">Membrane</keyword>
<dbReference type="Gene3D" id="1.20.1560.10">
    <property type="entry name" value="ABC transporter type 1, transmembrane domain"/>
    <property type="match status" value="1"/>
</dbReference>
<dbReference type="SUPFAM" id="SSF90123">
    <property type="entry name" value="ABC transporter transmembrane region"/>
    <property type="match status" value="1"/>
</dbReference>
<proteinExistence type="predicted"/>
<dbReference type="GO" id="GO:0005524">
    <property type="term" value="F:ATP binding"/>
    <property type="evidence" value="ECO:0007669"/>
    <property type="project" value="UniProtKB-KW"/>
</dbReference>
<dbReference type="PANTHER" id="PTHR24223:SF453">
    <property type="entry name" value="ABC TRANSPORTER"/>
    <property type="match status" value="1"/>
</dbReference>
<evidence type="ECO:0000256" key="2">
    <source>
        <dbReference type="ARBA" id="ARBA00022692"/>
    </source>
</evidence>